<dbReference type="InterPro" id="IPR001810">
    <property type="entry name" value="F-box_dom"/>
</dbReference>
<dbReference type="SUPFAM" id="SSF81383">
    <property type="entry name" value="F-box domain"/>
    <property type="match status" value="1"/>
</dbReference>
<dbReference type="Pfam" id="PF12937">
    <property type="entry name" value="F-box-like"/>
    <property type="match status" value="1"/>
</dbReference>
<feature type="region of interest" description="Disordered" evidence="1">
    <location>
        <begin position="1"/>
        <end position="90"/>
    </location>
</feature>
<dbReference type="InterPro" id="IPR032675">
    <property type="entry name" value="LRR_dom_sf"/>
</dbReference>
<feature type="compositionally biased region" description="Polar residues" evidence="1">
    <location>
        <begin position="67"/>
        <end position="77"/>
    </location>
</feature>
<comment type="caution">
    <text evidence="3">The sequence shown here is derived from an EMBL/GenBank/DDBJ whole genome shotgun (WGS) entry which is preliminary data.</text>
</comment>
<dbReference type="SMART" id="SM00256">
    <property type="entry name" value="FBOX"/>
    <property type="match status" value="1"/>
</dbReference>
<keyword evidence="4" id="KW-1185">Reference proteome</keyword>
<protein>
    <recommendedName>
        <fullName evidence="2">F-box domain-containing protein</fullName>
    </recommendedName>
</protein>
<sequence>MGANNGKQCGSEGKGSSSISSDVSSGTDHTPTKAPRNVTASEDSDLSMRTHSTPSPALILNLIPSHISPQSHPNGHESQSSSPSPSPTIPRETVAIIHAPPGSCKKASKSHSTTLAEFLPDPVMLQIFSHLSTPQLCRCSRVCRRWYSLAWDPRLWRTILLSGELLHADRALRSSLSACARTPLMSVSPWRQWWQADAQGCLIVASVCWLSAALSYDNLRLQVVITFLMRRYLTSCPAVQTLSTWMSQAALK</sequence>
<gene>
    <name evidence="3" type="ORF">HF521_017974</name>
</gene>
<evidence type="ECO:0000313" key="3">
    <source>
        <dbReference type="EMBL" id="KAF7708917.1"/>
    </source>
</evidence>
<organism evidence="3 4">
    <name type="scientific">Silurus meridionalis</name>
    <name type="common">Southern catfish</name>
    <name type="synonym">Silurus soldatovi meridionalis</name>
    <dbReference type="NCBI Taxonomy" id="175797"/>
    <lineage>
        <taxon>Eukaryota</taxon>
        <taxon>Metazoa</taxon>
        <taxon>Chordata</taxon>
        <taxon>Craniata</taxon>
        <taxon>Vertebrata</taxon>
        <taxon>Euteleostomi</taxon>
        <taxon>Actinopterygii</taxon>
        <taxon>Neopterygii</taxon>
        <taxon>Teleostei</taxon>
        <taxon>Ostariophysi</taxon>
        <taxon>Siluriformes</taxon>
        <taxon>Siluridae</taxon>
        <taxon>Silurus</taxon>
    </lineage>
</organism>
<dbReference type="PANTHER" id="PTHR20933:SF4">
    <property type="entry name" value="F-BOX INVOLVED IN POLYQ PATHOGENESIS, ISOFORM A"/>
    <property type="match status" value="1"/>
</dbReference>
<dbReference type="EMBL" id="JABFDY010000004">
    <property type="protein sequence ID" value="KAF7708917.1"/>
    <property type="molecule type" value="Genomic_DNA"/>
</dbReference>
<feature type="compositionally biased region" description="Low complexity" evidence="1">
    <location>
        <begin position="10"/>
        <end position="26"/>
    </location>
</feature>
<evidence type="ECO:0000313" key="4">
    <source>
        <dbReference type="Proteomes" id="UP000606274"/>
    </source>
</evidence>
<evidence type="ECO:0000259" key="2">
    <source>
        <dbReference type="PROSITE" id="PS50181"/>
    </source>
</evidence>
<dbReference type="Proteomes" id="UP000606274">
    <property type="component" value="Unassembled WGS sequence"/>
</dbReference>
<feature type="domain" description="F-box" evidence="2">
    <location>
        <begin position="113"/>
        <end position="159"/>
    </location>
</feature>
<dbReference type="PANTHER" id="PTHR20933">
    <property type="entry name" value="F-BOX ONLY PROTEIN 33"/>
    <property type="match status" value="1"/>
</dbReference>
<evidence type="ECO:0000256" key="1">
    <source>
        <dbReference type="SAM" id="MobiDB-lite"/>
    </source>
</evidence>
<accession>A0A8T0BTS2</accession>
<dbReference type="GO" id="GO:0031398">
    <property type="term" value="P:positive regulation of protein ubiquitination"/>
    <property type="evidence" value="ECO:0007669"/>
    <property type="project" value="TreeGrafter"/>
</dbReference>
<dbReference type="InterPro" id="IPR036047">
    <property type="entry name" value="F-box-like_dom_sf"/>
</dbReference>
<dbReference type="FunFam" id="1.20.1280.50:FF:000018">
    <property type="entry name" value="F-box/LRR-repeat protein 7 isoform X2"/>
    <property type="match status" value="1"/>
</dbReference>
<dbReference type="PROSITE" id="PS50181">
    <property type="entry name" value="FBOX"/>
    <property type="match status" value="1"/>
</dbReference>
<dbReference type="Gene3D" id="3.80.10.10">
    <property type="entry name" value="Ribonuclease Inhibitor"/>
    <property type="match status" value="1"/>
</dbReference>
<dbReference type="CDD" id="cd22120">
    <property type="entry name" value="F-box_FBXL7"/>
    <property type="match status" value="1"/>
</dbReference>
<dbReference type="AlphaFoldDB" id="A0A8T0BTS2"/>
<name>A0A8T0BTS2_SILME</name>
<proteinExistence type="predicted"/>
<reference evidence="3" key="1">
    <citation type="submission" date="2020-08" db="EMBL/GenBank/DDBJ databases">
        <title>Chromosome-level assembly of Southern catfish (Silurus meridionalis) provides insights into visual adaptation to the nocturnal and benthic lifestyles.</title>
        <authorList>
            <person name="Zhang Y."/>
            <person name="Wang D."/>
            <person name="Peng Z."/>
        </authorList>
    </citation>
    <scope>NUCLEOTIDE SEQUENCE</scope>
    <source>
        <strain evidence="3">SWU-2019-XX</strain>
        <tissue evidence="3">Muscle</tissue>
    </source>
</reference>